<reference evidence="1 2" key="1">
    <citation type="submission" date="2019-05" db="EMBL/GenBank/DDBJ databases">
        <title>Mikania micrantha, genome provides insights into the molecular mechanism of rapid growth.</title>
        <authorList>
            <person name="Liu B."/>
        </authorList>
    </citation>
    <scope>NUCLEOTIDE SEQUENCE [LARGE SCALE GENOMIC DNA]</scope>
    <source>
        <strain evidence="1">NLD-2019</strain>
        <tissue evidence="1">Leaf</tissue>
    </source>
</reference>
<organism evidence="1 2">
    <name type="scientific">Mikania micrantha</name>
    <name type="common">bitter vine</name>
    <dbReference type="NCBI Taxonomy" id="192012"/>
    <lineage>
        <taxon>Eukaryota</taxon>
        <taxon>Viridiplantae</taxon>
        <taxon>Streptophyta</taxon>
        <taxon>Embryophyta</taxon>
        <taxon>Tracheophyta</taxon>
        <taxon>Spermatophyta</taxon>
        <taxon>Magnoliopsida</taxon>
        <taxon>eudicotyledons</taxon>
        <taxon>Gunneridae</taxon>
        <taxon>Pentapetalae</taxon>
        <taxon>asterids</taxon>
        <taxon>campanulids</taxon>
        <taxon>Asterales</taxon>
        <taxon>Asteraceae</taxon>
        <taxon>Asteroideae</taxon>
        <taxon>Heliantheae alliance</taxon>
        <taxon>Eupatorieae</taxon>
        <taxon>Mikania</taxon>
    </lineage>
</organism>
<accession>A0A5N6LSX9</accession>
<comment type="caution">
    <text evidence="1">The sequence shown here is derived from an EMBL/GenBank/DDBJ whole genome shotgun (WGS) entry which is preliminary data.</text>
</comment>
<proteinExistence type="predicted"/>
<evidence type="ECO:0000313" key="2">
    <source>
        <dbReference type="Proteomes" id="UP000326396"/>
    </source>
</evidence>
<evidence type="ECO:0000313" key="1">
    <source>
        <dbReference type="EMBL" id="KAD2804671.1"/>
    </source>
</evidence>
<protein>
    <submittedName>
        <fullName evidence="1">Uncharacterized protein</fullName>
    </submittedName>
</protein>
<gene>
    <name evidence="1" type="ORF">E3N88_38048</name>
</gene>
<name>A0A5N6LSX9_9ASTR</name>
<dbReference type="EMBL" id="SZYD01000018">
    <property type="protein sequence ID" value="KAD2804671.1"/>
    <property type="molecule type" value="Genomic_DNA"/>
</dbReference>
<sequence length="381" mass="43989">MRRRLYLTSLYYDDVPYLDTVPASSTYQEVYQLVADYNYRLEWDCNSYGPEMPPYIGYQEEYDSYPNCQENVASPIVEPVHITYQYEEEKQIAQLDLFLSKINELLSSDHLTDQQMVECLNYKCEVLSMRIDVRMQFSEGEKEVVENNTTPTPSIEDEPYSLDMVDGEVIEKVVMDLPKHEVKCVYQENVIAHDEPVTETLLGCFNHPLLHTIQSDKVGDDGSRIKKRKVRLQDVEHIIQKWSCKNFKDMMIMRKWMWIHHVNCRAYLASQNFEEAYLGLGDELRGPQYMKLEFLDETKLLVKSKLAYDMPKSDSALAKSSGRRFPSAPPISRHRTLAQVPSVQHITACTTSNRSEHLVGNYVKTRAAAKEAAIVISDSPA</sequence>
<dbReference type="Proteomes" id="UP000326396">
    <property type="component" value="Linkage Group LG8"/>
</dbReference>
<keyword evidence="2" id="KW-1185">Reference proteome</keyword>
<dbReference type="AlphaFoldDB" id="A0A5N6LSX9"/>